<gene>
    <name evidence="1" type="ORF">FD15_GL002309</name>
</gene>
<protein>
    <recommendedName>
        <fullName evidence="3">DUF3781 domain-containing protein</fullName>
    </recommendedName>
</protein>
<dbReference type="PATRIC" id="fig|1423806.3.peg.2363"/>
<dbReference type="eggNOG" id="ENOG5030IF0">
    <property type="taxonomic scope" value="Bacteria"/>
</dbReference>
<dbReference type="Proteomes" id="UP000050961">
    <property type="component" value="Unassembled WGS sequence"/>
</dbReference>
<sequence length="85" mass="10160">MTYPLLEKIAEKLCYTDLGYQRINKKLKLDYSRNEIESLLQKNILSATRILHKGKNYYIYNYSKNIRVTVNANNYRVITVDRLKL</sequence>
<proteinExistence type="predicted"/>
<dbReference type="STRING" id="1423806.FD15_GL002309"/>
<dbReference type="Pfam" id="PF12636">
    <property type="entry name" value="DUF3781"/>
    <property type="match status" value="1"/>
</dbReference>
<comment type="caution">
    <text evidence="1">The sequence shown here is derived from an EMBL/GenBank/DDBJ whole genome shotgun (WGS) entry which is preliminary data.</text>
</comment>
<dbReference type="AlphaFoldDB" id="A0A023D0Z7"/>
<dbReference type="RefSeq" id="WP_034989984.1">
    <property type="nucleotide sequence ID" value="NZ_AYZF01000004.1"/>
</dbReference>
<dbReference type="EMBL" id="AYZF01000004">
    <property type="protein sequence ID" value="KRN07362.1"/>
    <property type="molecule type" value="Genomic_DNA"/>
</dbReference>
<reference evidence="1 2" key="1">
    <citation type="journal article" date="2015" name="Genome Announc.">
        <title>Expanding the biotechnology potential of lactobacilli through comparative genomics of 213 strains and associated genera.</title>
        <authorList>
            <person name="Sun Z."/>
            <person name="Harris H.M."/>
            <person name="McCann A."/>
            <person name="Guo C."/>
            <person name="Argimon S."/>
            <person name="Zhang W."/>
            <person name="Yang X."/>
            <person name="Jeffery I.B."/>
            <person name="Cooney J.C."/>
            <person name="Kagawa T.F."/>
            <person name="Liu W."/>
            <person name="Song Y."/>
            <person name="Salvetti E."/>
            <person name="Wrobel A."/>
            <person name="Rasinkangas P."/>
            <person name="Parkhill J."/>
            <person name="Rea M.C."/>
            <person name="O'Sullivan O."/>
            <person name="Ritari J."/>
            <person name="Douillard F.P."/>
            <person name="Paul Ross R."/>
            <person name="Yang R."/>
            <person name="Briner A.E."/>
            <person name="Felis G.E."/>
            <person name="de Vos W.M."/>
            <person name="Barrangou R."/>
            <person name="Klaenhammer T.R."/>
            <person name="Caufield P.W."/>
            <person name="Cui Y."/>
            <person name="Zhang H."/>
            <person name="O'Toole P.W."/>
        </authorList>
    </citation>
    <scope>NUCLEOTIDE SEQUENCE [LARGE SCALE GENOMIC DNA]</scope>
    <source>
        <strain evidence="1 2">DSM 21376</strain>
    </source>
</reference>
<evidence type="ECO:0000313" key="1">
    <source>
        <dbReference type="EMBL" id="KRN07362.1"/>
    </source>
</evidence>
<evidence type="ECO:0000313" key="2">
    <source>
        <dbReference type="Proteomes" id="UP000050961"/>
    </source>
</evidence>
<keyword evidence="2" id="KW-1185">Reference proteome</keyword>
<organism evidence="1 2">
    <name type="scientific">Liquorilactobacillus sucicola DSM 21376 = JCM 15457</name>
    <dbReference type="NCBI Taxonomy" id="1423806"/>
    <lineage>
        <taxon>Bacteria</taxon>
        <taxon>Bacillati</taxon>
        <taxon>Bacillota</taxon>
        <taxon>Bacilli</taxon>
        <taxon>Lactobacillales</taxon>
        <taxon>Lactobacillaceae</taxon>
        <taxon>Liquorilactobacillus</taxon>
    </lineage>
</organism>
<evidence type="ECO:0008006" key="3">
    <source>
        <dbReference type="Google" id="ProtNLM"/>
    </source>
</evidence>
<dbReference type="OrthoDB" id="1093942at2"/>
<accession>A0A023D0Z7</accession>
<name>A0A023D0Z7_9LACO</name>
<dbReference type="InterPro" id="IPR024229">
    <property type="entry name" value="DUF3781"/>
</dbReference>